<dbReference type="HOGENOM" id="CLU_068009_0_0_3"/>
<dbReference type="KEGG" id="gvi:gll0911"/>
<dbReference type="eggNOG" id="COG3786">
    <property type="taxonomic scope" value="Bacteria"/>
</dbReference>
<protein>
    <submittedName>
        <fullName evidence="2">Gll0911 protein</fullName>
    </submittedName>
</protein>
<dbReference type="Proteomes" id="UP000000557">
    <property type="component" value="Chromosome"/>
</dbReference>
<reference evidence="2 3" key="1">
    <citation type="journal article" date="2003" name="DNA Res.">
        <title>Complete genome structure of Gloeobacter violaceus PCC 7421, a cyanobacterium that lacks thylakoids.</title>
        <authorList>
            <person name="Nakamura Y."/>
            <person name="Kaneko T."/>
            <person name="Sato S."/>
            <person name="Mimuro M."/>
            <person name="Miyashita H."/>
            <person name="Tsuchiya T."/>
            <person name="Sasamoto S."/>
            <person name="Watanabe A."/>
            <person name="Kawashima K."/>
            <person name="Kishida Y."/>
            <person name="Kiyokawa C."/>
            <person name="Kohara M."/>
            <person name="Matsumoto M."/>
            <person name="Matsuno A."/>
            <person name="Nakazaki N."/>
            <person name="Shimpo S."/>
            <person name="Takeuchi C."/>
            <person name="Yamada M."/>
            <person name="Tabata S."/>
        </authorList>
    </citation>
    <scope>NUCLEOTIDE SEQUENCE [LARGE SCALE GENOMIC DNA]</scope>
    <source>
        <strain evidence="3">ATCC 29082 / PCC 7421</strain>
    </source>
</reference>
<dbReference type="PANTHER" id="PTHR38589:SF1">
    <property type="entry name" value="BLR0621 PROTEIN"/>
    <property type="match status" value="1"/>
</dbReference>
<dbReference type="InParanoid" id="Q7NM57"/>
<evidence type="ECO:0000313" key="2">
    <source>
        <dbReference type="EMBL" id="BAC88852.1"/>
    </source>
</evidence>
<dbReference type="PATRIC" id="fig|251221.4.peg.930"/>
<dbReference type="GO" id="GO:0016740">
    <property type="term" value="F:transferase activity"/>
    <property type="evidence" value="ECO:0007669"/>
    <property type="project" value="InterPro"/>
</dbReference>
<name>Q7NM57_GLOVI</name>
<keyword evidence="3" id="KW-1185">Reference proteome</keyword>
<dbReference type="InterPro" id="IPR005490">
    <property type="entry name" value="LD_TPept_cat_dom"/>
</dbReference>
<sequence length="243" mass="26589">MRVSRSWWVALLWLIWPVVVHAVPIPEDTAQLILVTSADWRATTGRLQRYERSGVTWKPVGDPWPIVLGSGGLGWGQGLAAPAAGGPTKREGDGRSPAGVYRLNETYGYSSAPPPGTAVTYRALTAADRCVDDPQAREYNRIVSIGPDRPETWSSAEVMRRDDELYRWVIVVAHNSDPPRPAGGSCIFLHVWAGAASPTAGCTAMARERIETLLSWLRPEAEPVIVQLPEAVYKVLRSGWGLP</sequence>
<dbReference type="Pfam" id="PF03734">
    <property type="entry name" value="YkuD"/>
    <property type="match status" value="1"/>
</dbReference>
<dbReference type="AlphaFoldDB" id="Q7NM57"/>
<reference evidence="2 3" key="2">
    <citation type="journal article" date="2003" name="DNA Res.">
        <title>Complete genome structure of Gloeobacter violaceus PCC 7421, a cyanobacterium that lacks thylakoids (supplement).</title>
        <authorList>
            <person name="Nakamura Y."/>
            <person name="Kaneko T."/>
            <person name="Sato S."/>
            <person name="Mimuro M."/>
            <person name="Miyashita H."/>
            <person name="Tsuchiya T."/>
            <person name="Sasamoto S."/>
            <person name="Watanabe A."/>
            <person name="Kawashima K."/>
            <person name="Kishida Y."/>
            <person name="Kiyokawa C."/>
            <person name="Kohara M."/>
            <person name="Matsumoto M."/>
            <person name="Matsuno A."/>
            <person name="Nakazaki N."/>
            <person name="Shimpo S."/>
            <person name="Takeuchi C."/>
            <person name="Yamada M."/>
            <person name="Tabata S."/>
        </authorList>
    </citation>
    <scope>NUCLEOTIDE SEQUENCE [LARGE SCALE GENOMIC DNA]</scope>
    <source>
        <strain evidence="3">ATCC 29082 / PCC 7421</strain>
    </source>
</reference>
<feature type="domain" description="L,D-TPase catalytic" evidence="1">
    <location>
        <begin position="64"/>
        <end position="226"/>
    </location>
</feature>
<gene>
    <name evidence="2" type="ordered locus">gll0911</name>
</gene>
<dbReference type="PANTHER" id="PTHR38589">
    <property type="entry name" value="BLR0621 PROTEIN"/>
    <property type="match status" value="1"/>
</dbReference>
<evidence type="ECO:0000259" key="1">
    <source>
        <dbReference type="Pfam" id="PF03734"/>
    </source>
</evidence>
<dbReference type="EnsemblBacteria" id="BAC88852">
    <property type="protein sequence ID" value="BAC88852"/>
    <property type="gene ID" value="BAC88852"/>
</dbReference>
<dbReference type="OrthoDB" id="186490at2"/>
<dbReference type="STRING" id="251221.gene:10758389"/>
<proteinExistence type="predicted"/>
<evidence type="ECO:0000313" key="3">
    <source>
        <dbReference type="Proteomes" id="UP000000557"/>
    </source>
</evidence>
<organism evidence="2 3">
    <name type="scientific">Gloeobacter violaceus (strain ATCC 29082 / PCC 7421)</name>
    <dbReference type="NCBI Taxonomy" id="251221"/>
    <lineage>
        <taxon>Bacteria</taxon>
        <taxon>Bacillati</taxon>
        <taxon>Cyanobacteriota</taxon>
        <taxon>Cyanophyceae</taxon>
        <taxon>Gloeobacterales</taxon>
        <taxon>Gloeobacteraceae</taxon>
        <taxon>Gloeobacter</taxon>
    </lineage>
</organism>
<accession>Q7NM57</accession>
<dbReference type="EMBL" id="BA000045">
    <property type="protein sequence ID" value="BAC88852.1"/>
    <property type="molecule type" value="Genomic_DNA"/>
</dbReference>